<organism evidence="3 4">
    <name type="scientific">Candidatus Brevifilum fermentans</name>
    <dbReference type="NCBI Taxonomy" id="1986204"/>
    <lineage>
        <taxon>Bacteria</taxon>
        <taxon>Bacillati</taxon>
        <taxon>Chloroflexota</taxon>
        <taxon>Anaerolineae</taxon>
        <taxon>Anaerolineales</taxon>
        <taxon>Anaerolineaceae</taxon>
        <taxon>Candidatus Brevifilum</taxon>
    </lineage>
</organism>
<sequence length="425" mass="48210">MKFSEMLSIPDYELKEPFYIEDIKWTSKHNWDLEDKSKRRDYIEIHDVTLRDGDQTPGSVFLEDERVRIADALAELKIPRIEAGMPVVSKVVENAMRRMVAKKYHHTKIFGFARALEKDVELCQDIGCDGVIVEYCVNPFTNKYAYQNTPKSIMDKLVSAISKAHEYGMYTVFMGWDWFRTPIEFTKPLMEELVQNVSLDGLAMVDTFGSATPDAVEEMFRLFKEGFPELRLEFHGHNDISCGVANCLAAVWGGAEVVHTAMNGLGDRCGNVPTEELAVLLEMHKGINTGLDLKQIAPTCELVSQISNVPFHDNKPVMGDRPYKVEAGILMDIAWKLNQNEDKKVTNFMISVDPKVVGREDEVNYVLGKNSGKKSVQLFLEKYNLEATDEQIDKILQLIIEEAMVRKGLVSESVFLKLVDKVINV</sequence>
<dbReference type="RefSeq" id="WP_087861430.1">
    <property type="nucleotide sequence ID" value="NZ_LT859958.1"/>
</dbReference>
<dbReference type="GO" id="GO:0016740">
    <property type="term" value="F:transferase activity"/>
    <property type="evidence" value="ECO:0007669"/>
    <property type="project" value="UniProtKB-KW"/>
</dbReference>
<dbReference type="PANTHER" id="PTHR42880">
    <property type="entry name" value="HOMOCITRATE SYNTHASE"/>
    <property type="match status" value="1"/>
</dbReference>
<evidence type="ECO:0000313" key="4">
    <source>
        <dbReference type="Proteomes" id="UP000195514"/>
    </source>
</evidence>
<evidence type="ECO:0000256" key="1">
    <source>
        <dbReference type="ARBA" id="ARBA00022679"/>
    </source>
</evidence>
<dbReference type="OrthoDB" id="9804858at2"/>
<dbReference type="PROSITE" id="PS50991">
    <property type="entry name" value="PYR_CT"/>
    <property type="match status" value="1"/>
</dbReference>
<accession>A0A1Y6K1D3</accession>
<evidence type="ECO:0000313" key="3">
    <source>
        <dbReference type="EMBL" id="SMX53502.1"/>
    </source>
</evidence>
<proteinExistence type="predicted"/>
<keyword evidence="3" id="KW-0670">Pyruvate</keyword>
<dbReference type="Proteomes" id="UP000195514">
    <property type="component" value="Chromosome I"/>
</dbReference>
<dbReference type="EMBL" id="LT859958">
    <property type="protein sequence ID" value="SMX53502.1"/>
    <property type="molecule type" value="Genomic_DNA"/>
</dbReference>
<feature type="domain" description="Pyruvate carboxyltransferase" evidence="2">
    <location>
        <begin position="43"/>
        <end position="297"/>
    </location>
</feature>
<dbReference type="SUPFAM" id="SSF51569">
    <property type="entry name" value="Aldolase"/>
    <property type="match status" value="1"/>
</dbReference>
<gene>
    <name evidence="3" type="ORF">CFX1CAM_0436</name>
</gene>
<dbReference type="PANTHER" id="PTHR42880:SF1">
    <property type="entry name" value="ISOPROPYLMALATE_HOMOCITRATE_CITRAMALATE SYNTHASE FAMILY PROTEIN"/>
    <property type="match status" value="1"/>
</dbReference>
<dbReference type="Gene3D" id="3.20.20.70">
    <property type="entry name" value="Aldolase class I"/>
    <property type="match status" value="1"/>
</dbReference>
<keyword evidence="4" id="KW-1185">Reference proteome</keyword>
<dbReference type="Pfam" id="PF00682">
    <property type="entry name" value="HMGL-like"/>
    <property type="match status" value="1"/>
</dbReference>
<dbReference type="AlphaFoldDB" id="A0A1Y6K1D3"/>
<dbReference type="InterPro" id="IPR013785">
    <property type="entry name" value="Aldolase_TIM"/>
</dbReference>
<evidence type="ECO:0000259" key="2">
    <source>
        <dbReference type="PROSITE" id="PS50991"/>
    </source>
</evidence>
<reference evidence="4" key="1">
    <citation type="submission" date="2017-05" db="EMBL/GenBank/DDBJ databases">
        <authorList>
            <person name="Kirkegaard R."/>
            <person name="Mcilroy J S."/>
        </authorList>
    </citation>
    <scope>NUCLEOTIDE SEQUENCE [LARGE SCALE GENOMIC DNA]</scope>
</reference>
<dbReference type="InterPro" id="IPR000891">
    <property type="entry name" value="PYR_CT"/>
</dbReference>
<dbReference type="CDD" id="cd03174">
    <property type="entry name" value="DRE_TIM_metallolyase"/>
    <property type="match status" value="1"/>
</dbReference>
<protein>
    <submittedName>
        <fullName evidence="3">Putative Pyruvate carboxyltransferase</fullName>
    </submittedName>
</protein>
<dbReference type="KEGG" id="abat:CFX1CAM_0436"/>
<name>A0A1Y6K1D3_9CHLR</name>
<keyword evidence="1 3" id="KW-0808">Transferase</keyword>